<evidence type="ECO:0000313" key="1">
    <source>
        <dbReference type="EMBL" id="SKB51220.1"/>
    </source>
</evidence>
<name>A0A1T5BWK0_9BACT</name>
<dbReference type="Proteomes" id="UP000191055">
    <property type="component" value="Unassembled WGS sequence"/>
</dbReference>
<reference evidence="1 2" key="1">
    <citation type="submission" date="2017-02" db="EMBL/GenBank/DDBJ databases">
        <authorList>
            <person name="Peterson S.W."/>
        </authorList>
    </citation>
    <scope>NUCLEOTIDE SEQUENCE [LARGE SCALE GENOMIC DNA]</scope>
    <source>
        <strain evidence="1 2">DSM 24412</strain>
    </source>
</reference>
<dbReference type="AlphaFoldDB" id="A0A1T5BWK0"/>
<evidence type="ECO:0000313" key="2">
    <source>
        <dbReference type="Proteomes" id="UP000191055"/>
    </source>
</evidence>
<keyword evidence="2" id="KW-1185">Reference proteome</keyword>
<proteinExistence type="predicted"/>
<gene>
    <name evidence="1" type="ORF">SAMN03080601_00646</name>
</gene>
<organism evidence="1 2">
    <name type="scientific">Alkalitalea saponilacus</name>
    <dbReference type="NCBI Taxonomy" id="889453"/>
    <lineage>
        <taxon>Bacteria</taxon>
        <taxon>Pseudomonadati</taxon>
        <taxon>Bacteroidota</taxon>
        <taxon>Bacteroidia</taxon>
        <taxon>Marinilabiliales</taxon>
        <taxon>Marinilabiliaceae</taxon>
        <taxon>Alkalitalea</taxon>
    </lineage>
</organism>
<sequence length="45" mass="5413">MELFIQPTIMMTIIRILFKDQLNHELYKNNQVANFESVPLVYFPL</sequence>
<accession>A0A1T5BWK0</accession>
<protein>
    <submittedName>
        <fullName evidence="1">Uncharacterized protein</fullName>
    </submittedName>
</protein>
<dbReference type="EMBL" id="FUYV01000002">
    <property type="protein sequence ID" value="SKB51220.1"/>
    <property type="molecule type" value="Genomic_DNA"/>
</dbReference>